<organism evidence="2 3">
    <name type="scientific">Maritalea myrionectae</name>
    <dbReference type="NCBI Taxonomy" id="454601"/>
    <lineage>
        <taxon>Bacteria</taxon>
        <taxon>Pseudomonadati</taxon>
        <taxon>Pseudomonadota</taxon>
        <taxon>Alphaproteobacteria</taxon>
        <taxon>Hyphomicrobiales</taxon>
        <taxon>Devosiaceae</taxon>
        <taxon>Maritalea</taxon>
    </lineage>
</organism>
<dbReference type="EMBL" id="CP021331">
    <property type="protein sequence ID" value="AVX06096.1"/>
    <property type="molecule type" value="Genomic_DNA"/>
</dbReference>
<dbReference type="RefSeq" id="WP_117397040.1">
    <property type="nucleotide sequence ID" value="NZ_CP021331.1"/>
</dbReference>
<geneLocation type="plasmid" evidence="3">
    <name>phl2708x3</name>
</geneLocation>
<dbReference type="KEGG" id="mmyr:MXMO3_03593"/>
<dbReference type="AlphaFoldDB" id="A0A2R4MJJ1"/>
<keyword evidence="1" id="KW-0812">Transmembrane</keyword>
<evidence type="ECO:0000313" key="3">
    <source>
        <dbReference type="Proteomes" id="UP000258927"/>
    </source>
</evidence>
<keyword evidence="2" id="KW-0614">Plasmid</keyword>
<dbReference type="CDD" id="cd01324">
    <property type="entry name" value="cbb3_Oxidase_CcoQ"/>
    <property type="match status" value="1"/>
</dbReference>
<protein>
    <submittedName>
        <fullName evidence="2">Uncharacterized protein</fullName>
    </submittedName>
</protein>
<keyword evidence="1" id="KW-0472">Membrane</keyword>
<keyword evidence="3" id="KW-1185">Reference proteome</keyword>
<name>A0A2R4MJJ1_9HYPH</name>
<feature type="transmembrane region" description="Helical" evidence="1">
    <location>
        <begin position="12"/>
        <end position="29"/>
    </location>
</feature>
<evidence type="ECO:0000313" key="2">
    <source>
        <dbReference type="EMBL" id="AVX06096.1"/>
    </source>
</evidence>
<dbReference type="Proteomes" id="UP000258927">
    <property type="component" value="Plasmid pHL2708X3"/>
</dbReference>
<evidence type="ECO:0000256" key="1">
    <source>
        <dbReference type="SAM" id="Phobius"/>
    </source>
</evidence>
<accession>A0A2R4MJJ1</accession>
<keyword evidence="1" id="KW-1133">Transmembrane helix</keyword>
<proteinExistence type="predicted"/>
<sequence>MHEFLLLFSKTVGLLWLIGFFIIVVIWAYSPKRKKAHRHAALSIFSEEARDEK</sequence>
<dbReference type="Pfam" id="PF05545">
    <property type="entry name" value="FixQ"/>
    <property type="match status" value="1"/>
</dbReference>
<gene>
    <name evidence="2" type="ORF">MXMO3_03593</name>
</gene>
<reference evidence="2 3" key="1">
    <citation type="submission" date="2017-05" db="EMBL/GenBank/DDBJ databases">
        <title>Genome Analysis of Maritalea myrionectae HL2708#5.</title>
        <authorList>
            <consortium name="Cotde Inc.-PKNU"/>
            <person name="Jang D."/>
            <person name="Oh H.-M."/>
        </authorList>
    </citation>
    <scope>NUCLEOTIDE SEQUENCE [LARGE SCALE GENOMIC DNA]</scope>
    <source>
        <strain evidence="2 3">HL2708#5</strain>
        <plasmid evidence="3">phl2708x3</plasmid>
    </source>
</reference>
<dbReference type="InterPro" id="IPR008621">
    <property type="entry name" value="Cbb3-typ_cyt_oxidase_comp"/>
</dbReference>